<feature type="region of interest" description="Disordered" evidence="1">
    <location>
        <begin position="1"/>
        <end position="40"/>
    </location>
</feature>
<feature type="non-terminal residue" evidence="2">
    <location>
        <position position="1"/>
    </location>
</feature>
<evidence type="ECO:0000313" key="3">
    <source>
        <dbReference type="Proteomes" id="UP000265520"/>
    </source>
</evidence>
<sequence length="100" mass="11004">EIVDQEDKEKPVHTSLDDPTTSQKKINDESKVGLKQDEHQVNPEVTVQVLAGNNIETGQVDPQGPPIIETPVIETPDVAAVIPNVEQQILQKPPLVEVQR</sequence>
<evidence type="ECO:0000256" key="1">
    <source>
        <dbReference type="SAM" id="MobiDB-lite"/>
    </source>
</evidence>
<proteinExistence type="predicted"/>
<feature type="compositionally biased region" description="Basic and acidic residues" evidence="1">
    <location>
        <begin position="1"/>
        <end position="16"/>
    </location>
</feature>
<dbReference type="Proteomes" id="UP000265520">
    <property type="component" value="Unassembled WGS sequence"/>
</dbReference>
<name>A0A392SQP3_9FABA</name>
<keyword evidence="3" id="KW-1185">Reference proteome</keyword>
<protein>
    <submittedName>
        <fullName evidence="2">Uncharacterized protein</fullName>
    </submittedName>
</protein>
<evidence type="ECO:0000313" key="2">
    <source>
        <dbReference type="EMBL" id="MCI50166.1"/>
    </source>
</evidence>
<comment type="caution">
    <text evidence="2">The sequence shown here is derived from an EMBL/GenBank/DDBJ whole genome shotgun (WGS) entry which is preliminary data.</text>
</comment>
<dbReference type="AlphaFoldDB" id="A0A392SQP3"/>
<organism evidence="2 3">
    <name type="scientific">Trifolium medium</name>
    <dbReference type="NCBI Taxonomy" id="97028"/>
    <lineage>
        <taxon>Eukaryota</taxon>
        <taxon>Viridiplantae</taxon>
        <taxon>Streptophyta</taxon>
        <taxon>Embryophyta</taxon>
        <taxon>Tracheophyta</taxon>
        <taxon>Spermatophyta</taxon>
        <taxon>Magnoliopsida</taxon>
        <taxon>eudicotyledons</taxon>
        <taxon>Gunneridae</taxon>
        <taxon>Pentapetalae</taxon>
        <taxon>rosids</taxon>
        <taxon>fabids</taxon>
        <taxon>Fabales</taxon>
        <taxon>Fabaceae</taxon>
        <taxon>Papilionoideae</taxon>
        <taxon>50 kb inversion clade</taxon>
        <taxon>NPAAA clade</taxon>
        <taxon>Hologalegina</taxon>
        <taxon>IRL clade</taxon>
        <taxon>Trifolieae</taxon>
        <taxon>Trifolium</taxon>
    </lineage>
</organism>
<reference evidence="2 3" key="1">
    <citation type="journal article" date="2018" name="Front. Plant Sci.">
        <title>Red Clover (Trifolium pratense) and Zigzag Clover (T. medium) - A Picture of Genomic Similarities and Differences.</title>
        <authorList>
            <person name="Dluhosova J."/>
            <person name="Istvanek J."/>
            <person name="Nedelnik J."/>
            <person name="Repkova J."/>
        </authorList>
    </citation>
    <scope>NUCLEOTIDE SEQUENCE [LARGE SCALE GENOMIC DNA]</scope>
    <source>
        <strain evidence="3">cv. 10/8</strain>
        <tissue evidence="2">Leaf</tissue>
    </source>
</reference>
<dbReference type="EMBL" id="LXQA010412343">
    <property type="protein sequence ID" value="MCI50166.1"/>
    <property type="molecule type" value="Genomic_DNA"/>
</dbReference>
<accession>A0A392SQP3</accession>
<feature type="non-terminal residue" evidence="2">
    <location>
        <position position="100"/>
    </location>
</feature>
<feature type="compositionally biased region" description="Basic and acidic residues" evidence="1">
    <location>
        <begin position="25"/>
        <end position="40"/>
    </location>
</feature>